<evidence type="ECO:0000313" key="1">
    <source>
        <dbReference type="EMBL" id="KIN95724.1"/>
    </source>
</evidence>
<name>A0A0C3N3U3_PISTI</name>
<dbReference type="HOGENOM" id="CLU_2134552_0_0_1"/>
<evidence type="ECO:0000313" key="2">
    <source>
        <dbReference type="Proteomes" id="UP000054217"/>
    </source>
</evidence>
<protein>
    <submittedName>
        <fullName evidence="1">Uncharacterized protein</fullName>
    </submittedName>
</protein>
<reference evidence="2" key="2">
    <citation type="submission" date="2015-01" db="EMBL/GenBank/DDBJ databases">
        <title>Evolutionary Origins and Diversification of the Mycorrhizal Mutualists.</title>
        <authorList>
            <consortium name="DOE Joint Genome Institute"/>
            <consortium name="Mycorrhizal Genomics Consortium"/>
            <person name="Kohler A."/>
            <person name="Kuo A."/>
            <person name="Nagy L.G."/>
            <person name="Floudas D."/>
            <person name="Copeland A."/>
            <person name="Barry K.W."/>
            <person name="Cichocki N."/>
            <person name="Veneault-Fourrey C."/>
            <person name="LaButti K."/>
            <person name="Lindquist E.A."/>
            <person name="Lipzen A."/>
            <person name="Lundell T."/>
            <person name="Morin E."/>
            <person name="Murat C."/>
            <person name="Riley R."/>
            <person name="Ohm R."/>
            <person name="Sun H."/>
            <person name="Tunlid A."/>
            <person name="Henrissat B."/>
            <person name="Grigoriev I.V."/>
            <person name="Hibbett D.S."/>
            <person name="Martin F."/>
        </authorList>
    </citation>
    <scope>NUCLEOTIDE SEQUENCE [LARGE SCALE GENOMIC DNA]</scope>
    <source>
        <strain evidence="2">Marx 270</strain>
    </source>
</reference>
<organism evidence="1 2">
    <name type="scientific">Pisolithus tinctorius Marx 270</name>
    <dbReference type="NCBI Taxonomy" id="870435"/>
    <lineage>
        <taxon>Eukaryota</taxon>
        <taxon>Fungi</taxon>
        <taxon>Dikarya</taxon>
        <taxon>Basidiomycota</taxon>
        <taxon>Agaricomycotina</taxon>
        <taxon>Agaricomycetes</taxon>
        <taxon>Agaricomycetidae</taxon>
        <taxon>Boletales</taxon>
        <taxon>Sclerodermatineae</taxon>
        <taxon>Pisolithaceae</taxon>
        <taxon>Pisolithus</taxon>
    </lineage>
</organism>
<dbReference type="AlphaFoldDB" id="A0A0C3N3U3"/>
<proteinExistence type="predicted"/>
<dbReference type="InParanoid" id="A0A0C3N3U3"/>
<gene>
    <name evidence="1" type="ORF">M404DRAFT_297786</name>
</gene>
<dbReference type="Proteomes" id="UP000054217">
    <property type="component" value="Unassembled WGS sequence"/>
</dbReference>
<keyword evidence="2" id="KW-1185">Reference proteome</keyword>
<reference evidence="1 2" key="1">
    <citation type="submission" date="2014-04" db="EMBL/GenBank/DDBJ databases">
        <authorList>
            <consortium name="DOE Joint Genome Institute"/>
            <person name="Kuo A."/>
            <person name="Kohler A."/>
            <person name="Costa M.D."/>
            <person name="Nagy L.G."/>
            <person name="Floudas D."/>
            <person name="Copeland A."/>
            <person name="Barry K.W."/>
            <person name="Cichocki N."/>
            <person name="Veneault-Fourrey C."/>
            <person name="LaButti K."/>
            <person name="Lindquist E.A."/>
            <person name="Lipzen A."/>
            <person name="Lundell T."/>
            <person name="Morin E."/>
            <person name="Murat C."/>
            <person name="Sun H."/>
            <person name="Tunlid A."/>
            <person name="Henrissat B."/>
            <person name="Grigoriev I.V."/>
            <person name="Hibbett D.S."/>
            <person name="Martin F."/>
            <person name="Nordberg H.P."/>
            <person name="Cantor M.N."/>
            <person name="Hua S.X."/>
        </authorList>
    </citation>
    <scope>NUCLEOTIDE SEQUENCE [LARGE SCALE GENOMIC DNA]</scope>
    <source>
        <strain evidence="1 2">Marx 270</strain>
    </source>
</reference>
<sequence>MCSVRFSTEESFMFRGSGSPLRNVVHMCHSTDETGYHCDRSSGWLSVMKRQMAHQTKTAHRVIKQFLCKTRVICIRTRARTCWDPLPDDTFRLRDKGRMVGRSSEEYQYIVQA</sequence>
<accession>A0A0C3N3U3</accession>
<dbReference type="EMBL" id="KN832061">
    <property type="protein sequence ID" value="KIN95724.1"/>
    <property type="molecule type" value="Genomic_DNA"/>
</dbReference>